<dbReference type="AlphaFoldDB" id="A0A3S4E761"/>
<keyword evidence="1" id="KW-0812">Transmembrane</keyword>
<dbReference type="Proteomes" id="UP000288603">
    <property type="component" value="Unassembled WGS sequence"/>
</dbReference>
<comment type="caution">
    <text evidence="2">The sequence shown here is derived from an EMBL/GenBank/DDBJ whole genome shotgun (WGS) entry which is preliminary data.</text>
</comment>
<evidence type="ECO:0000256" key="1">
    <source>
        <dbReference type="SAM" id="Phobius"/>
    </source>
</evidence>
<evidence type="ECO:0000313" key="3">
    <source>
        <dbReference type="Proteomes" id="UP000288603"/>
    </source>
</evidence>
<keyword evidence="1" id="KW-0472">Membrane</keyword>
<accession>A0A3S4E761</accession>
<gene>
    <name evidence="2" type="ORF">ELQ92_00915</name>
</gene>
<proteinExistence type="predicted"/>
<protein>
    <submittedName>
        <fullName evidence="2">Uncharacterized protein</fullName>
    </submittedName>
</protein>
<evidence type="ECO:0000313" key="2">
    <source>
        <dbReference type="EMBL" id="RWZ67864.1"/>
    </source>
</evidence>
<keyword evidence="3" id="KW-1185">Reference proteome</keyword>
<keyword evidence="1" id="KW-1133">Transmembrane helix</keyword>
<dbReference type="EMBL" id="RZNC01000001">
    <property type="protein sequence ID" value="RWZ67864.1"/>
    <property type="molecule type" value="Genomic_DNA"/>
</dbReference>
<dbReference type="RefSeq" id="WP_128497087.1">
    <property type="nucleotide sequence ID" value="NZ_RZNC01000001.1"/>
</dbReference>
<organism evidence="2 3">
    <name type="scientific">Labedella populi</name>
    <dbReference type="NCBI Taxonomy" id="2498850"/>
    <lineage>
        <taxon>Bacteria</taxon>
        <taxon>Bacillati</taxon>
        <taxon>Actinomycetota</taxon>
        <taxon>Actinomycetes</taxon>
        <taxon>Micrococcales</taxon>
        <taxon>Microbacteriaceae</taxon>
        <taxon>Labedella</taxon>
    </lineage>
</organism>
<feature type="transmembrane region" description="Helical" evidence="1">
    <location>
        <begin position="20"/>
        <end position="39"/>
    </location>
</feature>
<reference evidence="2 3" key="1">
    <citation type="submission" date="2018-12" db="EMBL/GenBank/DDBJ databases">
        <authorList>
            <person name="Li F."/>
        </authorList>
    </citation>
    <scope>NUCLEOTIDE SEQUENCE [LARGE SCALE GENOMIC DNA]</scope>
    <source>
        <strain evidence="2 3">8H24J-4-2</strain>
    </source>
</reference>
<sequence length="76" mass="8514">MRDVTTPSPRKRRIVDGVSWVVFVAWLILCIGMTVWTVVEGRDPGILIILWPLLLFMAIGPIRSMHGKHADSSADD</sequence>
<feature type="transmembrane region" description="Helical" evidence="1">
    <location>
        <begin position="45"/>
        <end position="62"/>
    </location>
</feature>
<name>A0A3S4E761_9MICO</name>